<protein>
    <recommendedName>
        <fullName evidence="2">Transposase for insertion sequence element IS21-like C-terminal domain-containing protein</fullName>
    </recommendedName>
</protein>
<gene>
    <name evidence="3" type="ORF">LAUMK136_04243</name>
</gene>
<feature type="region of interest" description="Disordered" evidence="1">
    <location>
        <begin position="216"/>
        <end position="240"/>
    </location>
</feature>
<feature type="domain" description="Transposase for insertion sequence element IS21-like C-terminal" evidence="2">
    <location>
        <begin position="39"/>
        <end position="99"/>
    </location>
</feature>
<accession>A0A498QAE9</accession>
<evidence type="ECO:0000313" key="4">
    <source>
        <dbReference type="Proteomes" id="UP000273307"/>
    </source>
</evidence>
<sequence length="240" mass="26340">MRWCRDAAGIRIHGTTCARPVQVFTAEEQPKLLAYAGCYDVPVFKTVKGHRDFHAEVAKALYSLPEQWIGTALDVRADSELVKFYRRGVLVKVHPRQPAGGRSTDPADLPEHKTGYALRDVAALIATCAAHGPNVGIYAERILDDRLPWTRMRTVYRLLGLVRRDGTPRVEAACALALDLDVVSVTKIASMLERATETSTPVLPQAVGHTATRFARDPSEFSSTPTPLTVVPGADPEETR</sequence>
<proteinExistence type="predicted"/>
<name>A0A498QAE9_9MYCO</name>
<dbReference type="AlphaFoldDB" id="A0A498QAE9"/>
<dbReference type="InterPro" id="IPR054353">
    <property type="entry name" value="IstA-like_C"/>
</dbReference>
<reference evidence="3 4" key="1">
    <citation type="submission" date="2018-09" db="EMBL/GenBank/DDBJ databases">
        <authorList>
            <person name="Tagini F."/>
        </authorList>
    </citation>
    <scope>NUCLEOTIDE SEQUENCE [LARGE SCALE GENOMIC DNA]</scope>
    <source>
        <strain evidence="3 4">MK136</strain>
    </source>
</reference>
<evidence type="ECO:0000259" key="2">
    <source>
        <dbReference type="Pfam" id="PF22483"/>
    </source>
</evidence>
<evidence type="ECO:0000256" key="1">
    <source>
        <dbReference type="SAM" id="MobiDB-lite"/>
    </source>
</evidence>
<keyword evidence="4" id="KW-1185">Reference proteome</keyword>
<dbReference type="EMBL" id="UPHP01000116">
    <property type="protein sequence ID" value="VBA41814.1"/>
    <property type="molecule type" value="Genomic_DNA"/>
</dbReference>
<dbReference type="Proteomes" id="UP000273307">
    <property type="component" value="Unassembled WGS sequence"/>
</dbReference>
<organism evidence="3 4">
    <name type="scientific">Mycobacterium attenuatum</name>
    <dbReference type="NCBI Taxonomy" id="2341086"/>
    <lineage>
        <taxon>Bacteria</taxon>
        <taxon>Bacillati</taxon>
        <taxon>Actinomycetota</taxon>
        <taxon>Actinomycetes</taxon>
        <taxon>Mycobacteriales</taxon>
        <taxon>Mycobacteriaceae</taxon>
        <taxon>Mycobacterium</taxon>
    </lineage>
</organism>
<dbReference type="Pfam" id="PF22483">
    <property type="entry name" value="Mu-transpos_C_2"/>
    <property type="match status" value="1"/>
</dbReference>
<evidence type="ECO:0000313" key="3">
    <source>
        <dbReference type="EMBL" id="VBA41814.1"/>
    </source>
</evidence>